<keyword evidence="1" id="KW-0732">Signal</keyword>
<evidence type="ECO:0000313" key="3">
    <source>
        <dbReference type="Proteomes" id="UP000076079"/>
    </source>
</evidence>
<name>A0A143PU16_LUTPR</name>
<dbReference type="OrthoDB" id="9808507at2"/>
<dbReference type="KEGG" id="abac:LuPra_04841"/>
<keyword evidence="3" id="KW-1185">Reference proteome</keyword>
<reference evidence="2 3" key="1">
    <citation type="journal article" date="2016" name="Genome Announc.">
        <title>First Complete Genome Sequence of a Subdivision 6 Acidobacterium Strain.</title>
        <authorList>
            <person name="Huang S."/>
            <person name="Vieira S."/>
            <person name="Bunk B."/>
            <person name="Riedel T."/>
            <person name="Sproer C."/>
            <person name="Overmann J."/>
        </authorList>
    </citation>
    <scope>NUCLEOTIDE SEQUENCE [LARGE SCALE GENOMIC DNA]</scope>
    <source>
        <strain evidence="3">DSM 100886 HEG_-6_39</strain>
    </source>
</reference>
<dbReference type="SUPFAM" id="SSF56935">
    <property type="entry name" value="Porins"/>
    <property type="match status" value="1"/>
</dbReference>
<sequence length="337" mass="34538" precursor="true">MTLLRRLLLGGAFALIPALAAGQGVEAVGMRALGMGGAFVAVADDASATYWNPAGLVTGSVVSAVAEVARGQFEGTPIGGATPPVTGFAGQGSTLVALGTWPVGATFYRLSDASATVVGPGTEAQNVVSAAALQRLTTTHVGVNLLHSVVSGLHIGATVKYVHGSAGQAARLPAPGDPLDAARDLDTHGSSQFDVDAGVMVDLRRVKLGLTGRNLFEPEFETDQDAIRLRLSRQVRAGVAFRAAETLIVSVDADMTRSPDITGDRRSLAAGAEQRFWRDRAALRGGVRISTAGDTRPVVTTGGSISLKSGIFADGYLAVGLDEASSDGFGVGVRVVF</sequence>
<dbReference type="AlphaFoldDB" id="A0A143PU16"/>
<reference evidence="3" key="2">
    <citation type="submission" date="2016-04" db="EMBL/GenBank/DDBJ databases">
        <title>First Complete Genome Sequence of a Subdivision 6 Acidobacterium.</title>
        <authorList>
            <person name="Huang S."/>
            <person name="Vieira S."/>
            <person name="Bunk B."/>
            <person name="Riedel T."/>
            <person name="Sproeer C."/>
            <person name="Overmann J."/>
        </authorList>
    </citation>
    <scope>NUCLEOTIDE SEQUENCE [LARGE SCALE GENOMIC DNA]</scope>
    <source>
        <strain evidence="3">DSM 100886 HEG_-6_39</strain>
    </source>
</reference>
<accession>A0A143PU16</accession>
<dbReference type="EMBL" id="CP015136">
    <property type="protein sequence ID" value="AMY11590.1"/>
    <property type="molecule type" value="Genomic_DNA"/>
</dbReference>
<dbReference type="RefSeq" id="WP_110173128.1">
    <property type="nucleotide sequence ID" value="NZ_CP015136.1"/>
</dbReference>
<protein>
    <recommendedName>
        <fullName evidence="4">Outer membrane protein transport protein (OMPP1/FadL/TodX)</fullName>
    </recommendedName>
</protein>
<organism evidence="2 3">
    <name type="scientific">Luteitalea pratensis</name>
    <dbReference type="NCBI Taxonomy" id="1855912"/>
    <lineage>
        <taxon>Bacteria</taxon>
        <taxon>Pseudomonadati</taxon>
        <taxon>Acidobacteriota</taxon>
        <taxon>Vicinamibacteria</taxon>
        <taxon>Vicinamibacterales</taxon>
        <taxon>Vicinamibacteraceae</taxon>
        <taxon>Luteitalea</taxon>
    </lineage>
</organism>
<evidence type="ECO:0008006" key="4">
    <source>
        <dbReference type="Google" id="ProtNLM"/>
    </source>
</evidence>
<dbReference type="InterPro" id="IPR032811">
    <property type="entry name" value="Put_conjugal_transfer"/>
</dbReference>
<evidence type="ECO:0000313" key="2">
    <source>
        <dbReference type="EMBL" id="AMY11590.1"/>
    </source>
</evidence>
<proteinExistence type="predicted"/>
<evidence type="ECO:0000256" key="1">
    <source>
        <dbReference type="SAM" id="SignalP"/>
    </source>
</evidence>
<dbReference type="STRING" id="1855912.LuPra_04841"/>
<feature type="chain" id="PRO_5007511966" description="Outer membrane protein transport protein (OMPP1/FadL/TodX)" evidence="1">
    <location>
        <begin position="21"/>
        <end position="337"/>
    </location>
</feature>
<dbReference type="Proteomes" id="UP000076079">
    <property type="component" value="Chromosome"/>
</dbReference>
<dbReference type="Gene3D" id="2.40.160.60">
    <property type="entry name" value="Outer membrane protein transport protein (OMPP1/FadL/TodX)"/>
    <property type="match status" value="1"/>
</dbReference>
<dbReference type="Pfam" id="PF13729">
    <property type="entry name" value="TraF_2"/>
    <property type="match status" value="1"/>
</dbReference>
<gene>
    <name evidence="2" type="ORF">LuPra_04841</name>
</gene>
<feature type="signal peptide" evidence="1">
    <location>
        <begin position="1"/>
        <end position="20"/>
    </location>
</feature>